<dbReference type="RefSeq" id="WP_204706551.1">
    <property type="nucleotide sequence ID" value="NZ_JBHSZV010000004.1"/>
</dbReference>
<dbReference type="EMBL" id="JBHSZV010000004">
    <property type="protein sequence ID" value="MFC7060527.1"/>
    <property type="molecule type" value="Genomic_DNA"/>
</dbReference>
<reference evidence="2" key="1">
    <citation type="journal article" date="2019" name="Int. J. Syst. Evol. Microbiol.">
        <title>The Global Catalogue of Microorganisms (GCM) 10K type strain sequencing project: providing services to taxonomists for standard genome sequencing and annotation.</title>
        <authorList>
            <consortium name="The Broad Institute Genomics Platform"/>
            <consortium name="The Broad Institute Genome Sequencing Center for Infectious Disease"/>
            <person name="Wu L."/>
            <person name="Ma J."/>
        </authorList>
    </citation>
    <scope>NUCLEOTIDE SEQUENCE [LARGE SCALE GENOMIC DNA]</scope>
    <source>
        <strain evidence="2">CGMCC 4.1621</strain>
    </source>
</reference>
<evidence type="ECO:0000313" key="1">
    <source>
        <dbReference type="EMBL" id="MFC7060527.1"/>
    </source>
</evidence>
<dbReference type="InterPro" id="IPR016195">
    <property type="entry name" value="Pol/histidinol_Pase-like"/>
</dbReference>
<dbReference type="SUPFAM" id="SSF89550">
    <property type="entry name" value="PHP domain-like"/>
    <property type="match status" value="1"/>
</dbReference>
<evidence type="ECO:0000313" key="2">
    <source>
        <dbReference type="Proteomes" id="UP001596410"/>
    </source>
</evidence>
<dbReference type="Gene3D" id="3.20.20.140">
    <property type="entry name" value="Metal-dependent hydrolases"/>
    <property type="match status" value="1"/>
</dbReference>
<dbReference type="CDD" id="cd19067">
    <property type="entry name" value="PfuEndoQ-like"/>
    <property type="match status" value="1"/>
</dbReference>
<comment type="caution">
    <text evidence="1">The sequence shown here is derived from an EMBL/GenBank/DDBJ whole genome shotgun (WGS) entry which is preliminary data.</text>
</comment>
<dbReference type="PANTHER" id="PTHR40084:SF1">
    <property type="entry name" value="PHOSPHOTRANSFERASE"/>
    <property type="match status" value="1"/>
</dbReference>
<name>A0ABW2EJ05_9BACI</name>
<organism evidence="1 2">
    <name type="scientific">Halobacillus seohaensis</name>
    <dbReference type="NCBI Taxonomy" id="447421"/>
    <lineage>
        <taxon>Bacteria</taxon>
        <taxon>Bacillati</taxon>
        <taxon>Bacillota</taxon>
        <taxon>Bacilli</taxon>
        <taxon>Bacillales</taxon>
        <taxon>Bacillaceae</taxon>
        <taxon>Halobacillus</taxon>
    </lineage>
</organism>
<protein>
    <submittedName>
        <fullName evidence="1">PHP-associated domain-containing protein</fullName>
    </submittedName>
</protein>
<keyword evidence="2" id="KW-1185">Reference proteome</keyword>
<proteinExistence type="predicted"/>
<accession>A0ABW2EJ05</accession>
<sequence length="390" mass="43370">MSSTYFTDLHIHVGSDWYGNPVKITGSKALTLTKILEEASRRKGLNIIGVIDAHAPAVQEELMDLIRKGNAYELSEGGIQFEDTVLLLGSEIEIYDSSCSGPIHVLCYLPTLQKMKDFSKWLSLKMTNINLSSQRFYGTGRELQSYVKDQGGLFIPAHVFTPFKSLYGKGVKRSLREVFNPENIDAIELGLSSDTSMADQIKELHQYPFVTNSDAHSASKLAREYQQVSLEAATFEEFAKALKGLNGRKILRNFGMNPKLGKYHQTVCSKCFTPASKSQYSCNECGSHKIIKGVSDRISELGEDSTPPERPEYIYQVPLDYLPGLGKKTYEKLIEAFQTEMNIIHHTPYEELSSSISKPVAKAILAMRSGELSIKSGGGGVYGRIDRNLS</sequence>
<gene>
    <name evidence="1" type="ORF">ACFQIC_01400</name>
</gene>
<dbReference type="Pfam" id="PF13263">
    <property type="entry name" value="PHP_C"/>
    <property type="match status" value="1"/>
</dbReference>
<dbReference type="Proteomes" id="UP001596410">
    <property type="component" value="Unassembled WGS sequence"/>
</dbReference>
<dbReference type="PANTHER" id="PTHR40084">
    <property type="entry name" value="PHOSPHOHYDROLASE, PHP FAMILY"/>
    <property type="match status" value="1"/>
</dbReference>